<evidence type="ECO:0000313" key="2">
    <source>
        <dbReference type="EMBL" id="MBO2440335.1"/>
    </source>
</evidence>
<feature type="region of interest" description="Disordered" evidence="1">
    <location>
        <begin position="1"/>
        <end position="145"/>
    </location>
</feature>
<evidence type="ECO:0000313" key="3">
    <source>
        <dbReference type="Proteomes" id="UP000666915"/>
    </source>
</evidence>
<evidence type="ECO:0008006" key="4">
    <source>
        <dbReference type="Google" id="ProtNLM"/>
    </source>
</evidence>
<organism evidence="2 3">
    <name type="scientific">Actinomadura nitritigenes</name>
    <dbReference type="NCBI Taxonomy" id="134602"/>
    <lineage>
        <taxon>Bacteria</taxon>
        <taxon>Bacillati</taxon>
        <taxon>Actinomycetota</taxon>
        <taxon>Actinomycetes</taxon>
        <taxon>Streptosporangiales</taxon>
        <taxon>Thermomonosporaceae</taxon>
        <taxon>Actinomadura</taxon>
    </lineage>
</organism>
<gene>
    <name evidence="2" type="ORF">J4557_22665</name>
</gene>
<dbReference type="Proteomes" id="UP000666915">
    <property type="component" value="Unassembled WGS sequence"/>
</dbReference>
<feature type="compositionally biased region" description="Basic and acidic residues" evidence="1">
    <location>
        <begin position="21"/>
        <end position="40"/>
    </location>
</feature>
<accession>A0ABS3R248</accession>
<comment type="caution">
    <text evidence="2">The sequence shown here is derived from an EMBL/GenBank/DDBJ whole genome shotgun (WGS) entry which is preliminary data.</text>
</comment>
<keyword evidence="3" id="KW-1185">Reference proteome</keyword>
<reference evidence="2 3" key="1">
    <citation type="submission" date="2021-03" db="EMBL/GenBank/DDBJ databases">
        <authorList>
            <person name="Kanchanasin P."/>
            <person name="Saeng-In P."/>
            <person name="Phongsopitanun W."/>
            <person name="Yuki M."/>
            <person name="Kudo T."/>
            <person name="Ohkuma M."/>
            <person name="Tanasupawat S."/>
        </authorList>
    </citation>
    <scope>NUCLEOTIDE SEQUENCE [LARGE SCALE GENOMIC DNA]</scope>
    <source>
        <strain evidence="2 3">L46</strain>
    </source>
</reference>
<evidence type="ECO:0000256" key="1">
    <source>
        <dbReference type="SAM" id="MobiDB-lite"/>
    </source>
</evidence>
<protein>
    <recommendedName>
        <fullName evidence="4">DUF5709 domain-containing protein</fullName>
    </recommendedName>
</protein>
<name>A0ABS3R248_9ACTN</name>
<sequence>MGVDVPEQARKADVGGIMMGDQDRYRGQDPDDLYSTREEDAYASGDEPTSSARPAGARSADEPSMRQEQGGQGYGPGPRGYQDEPGFAGGDQGLDEDDYYSSDMGGMHDEGIASHRPRPQDDEDELYGNQLDDMHDRDDETGENW</sequence>
<proteinExistence type="predicted"/>
<dbReference type="RefSeq" id="WP_208268721.1">
    <property type="nucleotide sequence ID" value="NZ_BAAAGM010000074.1"/>
</dbReference>
<dbReference type="EMBL" id="JAGEOK010000014">
    <property type="protein sequence ID" value="MBO2440335.1"/>
    <property type="molecule type" value="Genomic_DNA"/>
</dbReference>